<evidence type="ECO:0000256" key="5">
    <source>
        <dbReference type="ARBA" id="ARBA00022692"/>
    </source>
</evidence>
<name>A0A9D7SFE2_9BACT</name>
<evidence type="ECO:0000256" key="6">
    <source>
        <dbReference type="ARBA" id="ARBA00023136"/>
    </source>
</evidence>
<dbReference type="EMBL" id="JADKIO010000002">
    <property type="protein sequence ID" value="MBK9794996.1"/>
    <property type="molecule type" value="Genomic_DNA"/>
</dbReference>
<evidence type="ECO:0000313" key="10">
    <source>
        <dbReference type="EMBL" id="MBK9794996.1"/>
    </source>
</evidence>
<sequence>MRSQPFILLALGLSQPVLAQALTVDEAVQSALAQNPRLVAAHADTDAASAQASQARLDRIGRLELGALWAPELKNPQVSFPGVPPTVPPFRFDLALQQRNNLELSYVQPLWTWGALAGRVKAASLQAEASMDRASREQQQIRFEATQRFLEAQQAGAAVSVAEQALAQQQAFLATAGARFAEGVAPRLDVLKAELAVSQAESDLITLRNRARTTRENLVTVTRDQRFRQLPLAPSAGPSEEVPSEAACLQQARERRLDLKSLNRQASALRAGAAAERAAGLPSLHLQASWAQRSEQVSTLGETQNRTSLLGVAIRWEGLGPKRARARSAEFEARARQREAQASSLEDQLALEIRTARWRMEDAKAQITVAERALAQAEERARVSRVAYRAGTTTAVDAADAELAQSQAHYQVLATRLDLGVARAALELSLGR</sequence>
<comment type="caution">
    <text evidence="10">The sequence shown here is derived from an EMBL/GenBank/DDBJ whole genome shotgun (WGS) entry which is preliminary data.</text>
</comment>
<evidence type="ECO:0000256" key="1">
    <source>
        <dbReference type="ARBA" id="ARBA00004442"/>
    </source>
</evidence>
<keyword evidence="4" id="KW-1134">Transmembrane beta strand</keyword>
<dbReference type="Gene3D" id="1.20.1600.10">
    <property type="entry name" value="Outer membrane efflux proteins (OEP)"/>
    <property type="match status" value="1"/>
</dbReference>
<evidence type="ECO:0000256" key="8">
    <source>
        <dbReference type="SAM" id="Coils"/>
    </source>
</evidence>
<dbReference type="InterPro" id="IPR051906">
    <property type="entry name" value="TolC-like"/>
</dbReference>
<gene>
    <name evidence="10" type="ORF">IPP58_00600</name>
</gene>
<dbReference type="GO" id="GO:0015562">
    <property type="term" value="F:efflux transmembrane transporter activity"/>
    <property type="evidence" value="ECO:0007669"/>
    <property type="project" value="InterPro"/>
</dbReference>
<keyword evidence="6" id="KW-0472">Membrane</keyword>
<evidence type="ECO:0000256" key="2">
    <source>
        <dbReference type="ARBA" id="ARBA00007613"/>
    </source>
</evidence>
<proteinExistence type="inferred from homology"/>
<dbReference type="GO" id="GO:0015288">
    <property type="term" value="F:porin activity"/>
    <property type="evidence" value="ECO:0007669"/>
    <property type="project" value="TreeGrafter"/>
</dbReference>
<reference evidence="10" key="1">
    <citation type="submission" date="2020-10" db="EMBL/GenBank/DDBJ databases">
        <title>Connecting structure to function with the recovery of over 1000 high-quality activated sludge metagenome-assembled genomes encoding full-length rRNA genes using long-read sequencing.</title>
        <authorList>
            <person name="Singleton C.M."/>
            <person name="Petriglieri F."/>
            <person name="Kristensen J.M."/>
            <person name="Kirkegaard R.H."/>
            <person name="Michaelsen T.Y."/>
            <person name="Andersen M.H."/>
            <person name="Karst S.M."/>
            <person name="Dueholm M.S."/>
            <person name="Nielsen P.H."/>
            <person name="Albertsen M."/>
        </authorList>
    </citation>
    <scope>NUCLEOTIDE SEQUENCE</scope>
    <source>
        <strain evidence="10">Skiv_18-Q3-R9-52_MAXAC.067</strain>
    </source>
</reference>
<keyword evidence="3" id="KW-0813">Transport</keyword>
<dbReference type="PANTHER" id="PTHR30026:SF21">
    <property type="entry name" value="SLR1270 PROTEIN"/>
    <property type="match status" value="1"/>
</dbReference>
<dbReference type="Proteomes" id="UP000886657">
    <property type="component" value="Unassembled WGS sequence"/>
</dbReference>
<dbReference type="PANTHER" id="PTHR30026">
    <property type="entry name" value="OUTER MEMBRANE PROTEIN TOLC"/>
    <property type="match status" value="1"/>
</dbReference>
<evidence type="ECO:0000313" key="11">
    <source>
        <dbReference type="Proteomes" id="UP000886657"/>
    </source>
</evidence>
<keyword evidence="9" id="KW-0732">Signal</keyword>
<feature type="signal peptide" evidence="9">
    <location>
        <begin position="1"/>
        <end position="19"/>
    </location>
</feature>
<keyword evidence="8" id="KW-0175">Coiled coil</keyword>
<keyword evidence="5" id="KW-0812">Transmembrane</keyword>
<protein>
    <submittedName>
        <fullName evidence="10">TolC family protein</fullName>
    </submittedName>
</protein>
<comment type="similarity">
    <text evidence="2">Belongs to the outer membrane factor (OMF) (TC 1.B.17) family.</text>
</comment>
<accession>A0A9D7SFE2</accession>
<keyword evidence="7" id="KW-0998">Cell outer membrane</keyword>
<dbReference type="GO" id="GO:1990281">
    <property type="term" value="C:efflux pump complex"/>
    <property type="evidence" value="ECO:0007669"/>
    <property type="project" value="TreeGrafter"/>
</dbReference>
<evidence type="ECO:0000256" key="3">
    <source>
        <dbReference type="ARBA" id="ARBA00022448"/>
    </source>
</evidence>
<evidence type="ECO:0000256" key="7">
    <source>
        <dbReference type="ARBA" id="ARBA00023237"/>
    </source>
</evidence>
<dbReference type="AlphaFoldDB" id="A0A9D7SFE2"/>
<dbReference type="GO" id="GO:0009279">
    <property type="term" value="C:cell outer membrane"/>
    <property type="evidence" value="ECO:0007669"/>
    <property type="project" value="UniProtKB-SubCell"/>
</dbReference>
<dbReference type="SUPFAM" id="SSF56954">
    <property type="entry name" value="Outer membrane efflux proteins (OEP)"/>
    <property type="match status" value="1"/>
</dbReference>
<evidence type="ECO:0000256" key="9">
    <source>
        <dbReference type="SAM" id="SignalP"/>
    </source>
</evidence>
<feature type="chain" id="PRO_5039666736" evidence="9">
    <location>
        <begin position="20"/>
        <end position="432"/>
    </location>
</feature>
<feature type="coiled-coil region" evidence="8">
    <location>
        <begin position="328"/>
        <end position="380"/>
    </location>
</feature>
<evidence type="ECO:0000256" key="4">
    <source>
        <dbReference type="ARBA" id="ARBA00022452"/>
    </source>
</evidence>
<dbReference type="Pfam" id="PF02321">
    <property type="entry name" value="OEP"/>
    <property type="match status" value="2"/>
</dbReference>
<dbReference type="InterPro" id="IPR003423">
    <property type="entry name" value="OMP_efflux"/>
</dbReference>
<organism evidence="10 11">
    <name type="scientific">Candidatus Geothrix skivensis</name>
    <dbReference type="NCBI Taxonomy" id="2954439"/>
    <lineage>
        <taxon>Bacteria</taxon>
        <taxon>Pseudomonadati</taxon>
        <taxon>Acidobacteriota</taxon>
        <taxon>Holophagae</taxon>
        <taxon>Holophagales</taxon>
        <taxon>Holophagaceae</taxon>
        <taxon>Geothrix</taxon>
    </lineage>
</organism>
<comment type="subcellular location">
    <subcellularLocation>
        <location evidence="1">Cell outer membrane</location>
    </subcellularLocation>
</comment>